<name>X0W4M2_9ZZZZ</name>
<feature type="non-terminal residue" evidence="1">
    <location>
        <position position="1"/>
    </location>
</feature>
<protein>
    <submittedName>
        <fullName evidence="1">Uncharacterized protein</fullName>
    </submittedName>
</protein>
<reference evidence="1" key="1">
    <citation type="journal article" date="2014" name="Front. Microbiol.">
        <title>High frequency of phylogenetically diverse reductive dehalogenase-homologous genes in deep subseafloor sedimentary metagenomes.</title>
        <authorList>
            <person name="Kawai M."/>
            <person name="Futagami T."/>
            <person name="Toyoda A."/>
            <person name="Takaki Y."/>
            <person name="Nishi S."/>
            <person name="Hori S."/>
            <person name="Arai W."/>
            <person name="Tsubouchi T."/>
            <person name="Morono Y."/>
            <person name="Uchiyama I."/>
            <person name="Ito T."/>
            <person name="Fujiyama A."/>
            <person name="Inagaki F."/>
            <person name="Takami H."/>
        </authorList>
    </citation>
    <scope>NUCLEOTIDE SEQUENCE</scope>
    <source>
        <strain evidence="1">Expedition CK06-06</strain>
    </source>
</reference>
<proteinExistence type="predicted"/>
<gene>
    <name evidence="1" type="ORF">S01H1_52711</name>
</gene>
<dbReference type="EMBL" id="BARS01034087">
    <property type="protein sequence ID" value="GAG18267.1"/>
    <property type="molecule type" value="Genomic_DNA"/>
</dbReference>
<sequence length="36" mass="4496">ALLFFERNKWELEPRDYEGLLAWINVYLKMRKLKIV</sequence>
<organism evidence="1">
    <name type="scientific">marine sediment metagenome</name>
    <dbReference type="NCBI Taxonomy" id="412755"/>
    <lineage>
        <taxon>unclassified sequences</taxon>
        <taxon>metagenomes</taxon>
        <taxon>ecological metagenomes</taxon>
    </lineage>
</organism>
<evidence type="ECO:0000313" key="1">
    <source>
        <dbReference type="EMBL" id="GAG18267.1"/>
    </source>
</evidence>
<comment type="caution">
    <text evidence="1">The sequence shown here is derived from an EMBL/GenBank/DDBJ whole genome shotgun (WGS) entry which is preliminary data.</text>
</comment>
<accession>X0W4M2</accession>
<dbReference type="AlphaFoldDB" id="X0W4M2"/>